<accession>A0ABW8TX13</accession>
<keyword evidence="2" id="KW-1185">Reference proteome</keyword>
<dbReference type="RefSeq" id="WP_406766268.1">
    <property type="nucleotide sequence ID" value="NZ_JBJHZY010000004.1"/>
</dbReference>
<proteinExistence type="predicted"/>
<reference evidence="1 2" key="1">
    <citation type="submission" date="2024-11" db="EMBL/GenBank/DDBJ databases">
        <authorList>
            <person name="Heng Y.C."/>
            <person name="Lim A.C.H."/>
            <person name="Lee J.K.Y."/>
            <person name="Kittelmann S."/>
        </authorList>
    </citation>
    <scope>NUCLEOTIDE SEQUENCE [LARGE SCALE GENOMIC DNA]</scope>
    <source>
        <strain evidence="1 2">WILCCON 0202</strain>
    </source>
</reference>
<dbReference type="Pfam" id="PF06289">
    <property type="entry name" value="FlbD"/>
    <property type="match status" value="1"/>
</dbReference>
<dbReference type="PANTHER" id="PTHR39185">
    <property type="entry name" value="SWARMING MOTILITY PROTEIN SWRD"/>
    <property type="match status" value="1"/>
</dbReference>
<evidence type="ECO:0000313" key="1">
    <source>
        <dbReference type="EMBL" id="MFL0269643.1"/>
    </source>
</evidence>
<evidence type="ECO:0000313" key="2">
    <source>
        <dbReference type="Proteomes" id="UP001623661"/>
    </source>
</evidence>
<gene>
    <name evidence="1" type="ORF">ACJDUH_16315</name>
</gene>
<dbReference type="Proteomes" id="UP001623661">
    <property type="component" value="Unassembled WGS sequence"/>
</dbReference>
<keyword evidence="1" id="KW-0969">Cilium</keyword>
<organism evidence="1 2">
    <name type="scientific">Candidatus Clostridium radicumherbarum</name>
    <dbReference type="NCBI Taxonomy" id="3381662"/>
    <lineage>
        <taxon>Bacteria</taxon>
        <taxon>Bacillati</taxon>
        <taxon>Bacillota</taxon>
        <taxon>Clostridia</taxon>
        <taxon>Eubacteriales</taxon>
        <taxon>Clostridiaceae</taxon>
        <taxon>Clostridium</taxon>
    </lineage>
</organism>
<dbReference type="EMBL" id="JBJHZY010000004">
    <property type="protein sequence ID" value="MFL0269643.1"/>
    <property type="molecule type" value="Genomic_DNA"/>
</dbReference>
<dbReference type="PANTHER" id="PTHR39185:SF1">
    <property type="entry name" value="SWARMING MOTILITY PROTEIN SWRD"/>
    <property type="match status" value="1"/>
</dbReference>
<keyword evidence="1" id="KW-0282">Flagellum</keyword>
<sequence length="64" mass="7383">MIKLTGLNNKEIILNADNIEKLEAVPESLITLINGNKYLVHEEVDEIINRVIEYKSKIFRLGMK</sequence>
<keyword evidence="1" id="KW-0966">Cell projection</keyword>
<name>A0ABW8TX13_9CLOT</name>
<comment type="caution">
    <text evidence="1">The sequence shown here is derived from an EMBL/GenBank/DDBJ whole genome shotgun (WGS) entry which is preliminary data.</text>
</comment>
<protein>
    <submittedName>
        <fullName evidence="1">Flagellar FlbD family protein</fullName>
    </submittedName>
</protein>
<dbReference type="InterPro" id="IPR009384">
    <property type="entry name" value="SwrD-like"/>
</dbReference>